<name>A0A917HTZ4_9BACL</name>
<dbReference type="GO" id="GO:0005886">
    <property type="term" value="C:plasma membrane"/>
    <property type="evidence" value="ECO:0007669"/>
    <property type="project" value="TreeGrafter"/>
</dbReference>
<protein>
    <submittedName>
        <fullName evidence="2">Multidrug MFS transporter</fullName>
    </submittedName>
</protein>
<feature type="domain" description="DUF218" evidence="1">
    <location>
        <begin position="42"/>
        <end position="185"/>
    </location>
</feature>
<dbReference type="Pfam" id="PF02698">
    <property type="entry name" value="DUF218"/>
    <property type="match status" value="1"/>
</dbReference>
<dbReference type="Gene3D" id="3.40.50.620">
    <property type="entry name" value="HUPs"/>
    <property type="match status" value="1"/>
</dbReference>
<dbReference type="InterPro" id="IPR003848">
    <property type="entry name" value="DUF218"/>
</dbReference>
<dbReference type="EMBL" id="BMHY01000021">
    <property type="protein sequence ID" value="GGG89217.1"/>
    <property type="molecule type" value="Genomic_DNA"/>
</dbReference>
<proteinExistence type="predicted"/>
<reference evidence="2 3" key="1">
    <citation type="journal article" date="2014" name="Int. J. Syst. Evol. Microbiol.">
        <title>Complete genome sequence of Corynebacterium casei LMG S-19264T (=DSM 44701T), isolated from a smear-ripened cheese.</title>
        <authorList>
            <consortium name="US DOE Joint Genome Institute (JGI-PGF)"/>
            <person name="Walter F."/>
            <person name="Albersmeier A."/>
            <person name="Kalinowski J."/>
            <person name="Ruckert C."/>
        </authorList>
    </citation>
    <scope>NUCLEOTIDE SEQUENCE [LARGE SCALE GENOMIC DNA]</scope>
    <source>
        <strain evidence="2 3">CGMCC 1.15286</strain>
    </source>
</reference>
<organism evidence="2 3">
    <name type="scientific">Paenibacillus radicis</name>
    <name type="common">ex Gao et al. 2016</name>
    <dbReference type="NCBI Taxonomy" id="1737354"/>
    <lineage>
        <taxon>Bacteria</taxon>
        <taxon>Bacillati</taxon>
        <taxon>Bacillota</taxon>
        <taxon>Bacilli</taxon>
        <taxon>Bacillales</taxon>
        <taxon>Paenibacillaceae</taxon>
        <taxon>Paenibacillus</taxon>
    </lineage>
</organism>
<comment type="caution">
    <text evidence="2">The sequence shown here is derived from an EMBL/GenBank/DDBJ whole genome shotgun (WGS) entry which is preliminary data.</text>
</comment>
<dbReference type="PANTHER" id="PTHR30336:SF20">
    <property type="entry name" value="DUF218 DOMAIN-CONTAINING PROTEIN"/>
    <property type="match status" value="1"/>
</dbReference>
<dbReference type="InterPro" id="IPR051599">
    <property type="entry name" value="Cell_Envelope_Assoc"/>
</dbReference>
<keyword evidence="3" id="KW-1185">Reference proteome</keyword>
<sequence>MKKKPALYKIITIAFLIAVLTIGYAAYDIWSFSKPREPMAADAVIVLGAAVWDGKPSPVLRGRIDYGIWLYEQGYVQKIIFTGGMGHGGQWTEAIVSRDYALEQGVNPGAILVETESTITEENLRFAGELAKEHQLHTFAIVSDPLHMKRALTIAKKLGMDAYAAPTPSSAYKSLQTKLPFLFRELFYYIGYKVTSPFRS</sequence>
<dbReference type="RefSeq" id="WP_188892880.1">
    <property type="nucleotide sequence ID" value="NZ_BMHY01000021.1"/>
</dbReference>
<gene>
    <name evidence="2" type="ORF">GCM10010918_54930</name>
</gene>
<dbReference type="Proteomes" id="UP000600247">
    <property type="component" value="Unassembled WGS sequence"/>
</dbReference>
<evidence type="ECO:0000313" key="3">
    <source>
        <dbReference type="Proteomes" id="UP000600247"/>
    </source>
</evidence>
<accession>A0A917HTZ4</accession>
<dbReference type="CDD" id="cd06259">
    <property type="entry name" value="YdcF-like"/>
    <property type="match status" value="1"/>
</dbReference>
<dbReference type="PANTHER" id="PTHR30336">
    <property type="entry name" value="INNER MEMBRANE PROTEIN, PROBABLE PERMEASE"/>
    <property type="match status" value="1"/>
</dbReference>
<dbReference type="AlphaFoldDB" id="A0A917HTZ4"/>
<dbReference type="InterPro" id="IPR014729">
    <property type="entry name" value="Rossmann-like_a/b/a_fold"/>
</dbReference>
<evidence type="ECO:0000313" key="2">
    <source>
        <dbReference type="EMBL" id="GGG89217.1"/>
    </source>
</evidence>
<evidence type="ECO:0000259" key="1">
    <source>
        <dbReference type="Pfam" id="PF02698"/>
    </source>
</evidence>